<organism evidence="6 7">
    <name type="scientific">Rubrivivax gelatinosus</name>
    <name type="common">Rhodocyclus gelatinosus</name>
    <name type="synonym">Rhodopseudomonas gelatinosa</name>
    <dbReference type="NCBI Taxonomy" id="28068"/>
    <lineage>
        <taxon>Bacteria</taxon>
        <taxon>Pseudomonadati</taxon>
        <taxon>Pseudomonadota</taxon>
        <taxon>Betaproteobacteria</taxon>
        <taxon>Burkholderiales</taxon>
        <taxon>Sphaerotilaceae</taxon>
        <taxon>Rubrivivax</taxon>
    </lineage>
</organism>
<dbReference type="InterPro" id="IPR032687">
    <property type="entry name" value="AraC-type_N"/>
</dbReference>
<evidence type="ECO:0000256" key="3">
    <source>
        <dbReference type="ARBA" id="ARBA00023163"/>
    </source>
</evidence>
<dbReference type="Proteomes" id="UP001041814">
    <property type="component" value="Unassembled WGS sequence"/>
</dbReference>
<protein>
    <recommendedName>
        <fullName evidence="5">HTH araC/xylS-type domain-containing protein</fullName>
    </recommendedName>
</protein>
<dbReference type="PANTHER" id="PTHR47894:SF1">
    <property type="entry name" value="HTH-TYPE TRANSCRIPTIONAL REGULATOR VQSM"/>
    <property type="match status" value="1"/>
</dbReference>
<accession>A0ABS1DV98</accession>
<evidence type="ECO:0000256" key="2">
    <source>
        <dbReference type="ARBA" id="ARBA00023125"/>
    </source>
</evidence>
<feature type="domain" description="HTH araC/xylS-type" evidence="5">
    <location>
        <begin position="238"/>
        <end position="335"/>
    </location>
</feature>
<keyword evidence="7" id="KW-1185">Reference proteome</keyword>
<feature type="region of interest" description="Disordered" evidence="4">
    <location>
        <begin position="325"/>
        <end position="345"/>
    </location>
</feature>
<name>A0ABS1DV98_RUBGE</name>
<comment type="caution">
    <text evidence="6">The sequence shown here is derived from an EMBL/GenBank/DDBJ whole genome shotgun (WGS) entry which is preliminary data.</text>
</comment>
<dbReference type="PROSITE" id="PS01124">
    <property type="entry name" value="HTH_ARAC_FAMILY_2"/>
    <property type="match status" value="1"/>
</dbReference>
<dbReference type="RefSeq" id="WP_200378440.1">
    <property type="nucleotide sequence ID" value="NZ_NRRU01000027.1"/>
</dbReference>
<dbReference type="SUPFAM" id="SSF46689">
    <property type="entry name" value="Homeodomain-like"/>
    <property type="match status" value="1"/>
</dbReference>
<dbReference type="InterPro" id="IPR009057">
    <property type="entry name" value="Homeodomain-like_sf"/>
</dbReference>
<reference evidence="6" key="2">
    <citation type="journal article" date="2020" name="Microorganisms">
        <title>Osmotic Adaptation and Compatible Solute Biosynthesis of Phototrophic Bacteria as Revealed from Genome Analyses.</title>
        <authorList>
            <person name="Imhoff J.F."/>
            <person name="Rahn T."/>
            <person name="Kunzel S."/>
            <person name="Keller A."/>
            <person name="Neulinger S.C."/>
        </authorList>
    </citation>
    <scope>NUCLEOTIDE SEQUENCE</scope>
    <source>
        <strain evidence="6">IM 151</strain>
    </source>
</reference>
<proteinExistence type="predicted"/>
<sequence>MAGDRERRVAPVLLRSLKDEFLRLHADPDALFTELAFGLGELEVPGAMIPHHSATLLVRRALALIGDAALGFRLGVRSRITHRGALALGQLASRTLGEAIALEMQFQSCAGYLVSLRAELPDRRHVLVAEPRSGDHDIGSFLVDEVFTACVTLRRVLTGAHYVPMFVEMVRIRPSNAEELERYFGCPVFFGGLRNLLVTDNGWLDYPLPQASAVACRQAVDIMERETRGASTESTTSSNVEGEILRLLPNVVSPAVLASQLHMSERSMRRRLAEQAVSYRHLLDDCRKSRALELLVNGQRSVRETAAETGFAGVGSFRRAFKRWTGSNPSDMARSDRSATRDGTR</sequence>
<dbReference type="InterPro" id="IPR018060">
    <property type="entry name" value="HTH_AraC"/>
</dbReference>
<reference evidence="6" key="1">
    <citation type="submission" date="2017-08" db="EMBL/GenBank/DDBJ databases">
        <authorList>
            <person name="Imhoff J.F."/>
            <person name="Rahn T."/>
            <person name="Kuenzel S."/>
            <person name="Neulinger S.C."/>
        </authorList>
    </citation>
    <scope>NUCLEOTIDE SEQUENCE</scope>
    <source>
        <strain evidence="6">IM 151</strain>
    </source>
</reference>
<dbReference type="PANTHER" id="PTHR47894">
    <property type="entry name" value="HTH-TYPE TRANSCRIPTIONAL REGULATOR GADX"/>
    <property type="match status" value="1"/>
</dbReference>
<evidence type="ECO:0000313" key="6">
    <source>
        <dbReference type="EMBL" id="MBK1712905.1"/>
    </source>
</evidence>
<dbReference type="Gene3D" id="1.10.10.60">
    <property type="entry name" value="Homeodomain-like"/>
    <property type="match status" value="1"/>
</dbReference>
<evidence type="ECO:0000256" key="4">
    <source>
        <dbReference type="SAM" id="MobiDB-lite"/>
    </source>
</evidence>
<keyword evidence="1" id="KW-0805">Transcription regulation</keyword>
<dbReference type="SMART" id="SM00342">
    <property type="entry name" value="HTH_ARAC"/>
    <property type="match status" value="1"/>
</dbReference>
<dbReference type="Pfam" id="PF12833">
    <property type="entry name" value="HTH_18"/>
    <property type="match status" value="1"/>
</dbReference>
<evidence type="ECO:0000313" key="7">
    <source>
        <dbReference type="Proteomes" id="UP001041814"/>
    </source>
</evidence>
<evidence type="ECO:0000256" key="1">
    <source>
        <dbReference type="ARBA" id="ARBA00023015"/>
    </source>
</evidence>
<dbReference type="EMBL" id="NRRU01000027">
    <property type="protein sequence ID" value="MBK1712905.1"/>
    <property type="molecule type" value="Genomic_DNA"/>
</dbReference>
<evidence type="ECO:0000259" key="5">
    <source>
        <dbReference type="PROSITE" id="PS01124"/>
    </source>
</evidence>
<keyword evidence="3" id="KW-0804">Transcription</keyword>
<keyword evidence="2" id="KW-0238">DNA-binding</keyword>
<gene>
    <name evidence="6" type="ORF">CKO43_08950</name>
</gene>
<feature type="compositionally biased region" description="Basic and acidic residues" evidence="4">
    <location>
        <begin position="333"/>
        <end position="345"/>
    </location>
</feature>
<dbReference type="Pfam" id="PF12625">
    <property type="entry name" value="Arabinose_bd"/>
    <property type="match status" value="1"/>
</dbReference>